<dbReference type="Pfam" id="PF05257">
    <property type="entry name" value="CHAP"/>
    <property type="match status" value="1"/>
</dbReference>
<keyword evidence="4" id="KW-1185">Reference proteome</keyword>
<evidence type="ECO:0000259" key="2">
    <source>
        <dbReference type="Pfam" id="PF05257"/>
    </source>
</evidence>
<name>A0ABN0U0T7_9PSEU</name>
<sequence>MDTRALAKHFAESMIGHRNALAGKAEDAVKAQYALNRTAEALTEGHEDHRKASRTVLDNWRGDQSEGFEKRSNRIGRQLRVTADAARDAERVVAGVSATLATNHTRARQAVEEYLDRAVRVLDAGVAVGTRAALLKAVAAAADLEPRYTKETAAALRTARDELEDAARRLKALEREVEHDGVADARPERTRGRARPSRARERGRARTILAKARREIGTRENPPGSNRNPYGPTAAWCSSFATAMWRKAGVDIPLLPFTGDVFRWGQRNGKAYTNLKHVRPGDVLLFGTGPQSPATSTHIGIVEKVDGGTVTLIEGNSGDAVRRNTHSLGSGKFYGGVHP</sequence>
<proteinExistence type="predicted"/>
<dbReference type="Gene3D" id="3.90.1720.10">
    <property type="entry name" value="endopeptidase domain like (from Nostoc punctiforme)"/>
    <property type="match status" value="1"/>
</dbReference>
<gene>
    <name evidence="3" type="ORF">GCM10010492_37420</name>
</gene>
<dbReference type="SUPFAM" id="SSF54001">
    <property type="entry name" value="Cysteine proteinases"/>
    <property type="match status" value="1"/>
</dbReference>
<dbReference type="EMBL" id="BAAABU010000007">
    <property type="protein sequence ID" value="GAA0235007.1"/>
    <property type="molecule type" value="Genomic_DNA"/>
</dbReference>
<comment type="caution">
    <text evidence="3">The sequence shown here is derived from an EMBL/GenBank/DDBJ whole genome shotgun (WGS) entry which is preliminary data.</text>
</comment>
<feature type="domain" description="Peptidase C51" evidence="2">
    <location>
        <begin position="231"/>
        <end position="316"/>
    </location>
</feature>
<feature type="compositionally biased region" description="Basic and acidic residues" evidence="1">
    <location>
        <begin position="178"/>
        <end position="191"/>
    </location>
</feature>
<evidence type="ECO:0000313" key="3">
    <source>
        <dbReference type="EMBL" id="GAA0235007.1"/>
    </source>
</evidence>
<dbReference type="Proteomes" id="UP001500416">
    <property type="component" value="Unassembled WGS sequence"/>
</dbReference>
<dbReference type="RefSeq" id="WP_343935122.1">
    <property type="nucleotide sequence ID" value="NZ_BAAABU010000007.1"/>
</dbReference>
<feature type="region of interest" description="Disordered" evidence="1">
    <location>
        <begin position="178"/>
        <end position="230"/>
    </location>
</feature>
<accession>A0ABN0U0T7</accession>
<organism evidence="3 4">
    <name type="scientific">Saccharothrix mutabilis subsp. mutabilis</name>
    <dbReference type="NCBI Taxonomy" id="66855"/>
    <lineage>
        <taxon>Bacteria</taxon>
        <taxon>Bacillati</taxon>
        <taxon>Actinomycetota</taxon>
        <taxon>Actinomycetes</taxon>
        <taxon>Pseudonocardiales</taxon>
        <taxon>Pseudonocardiaceae</taxon>
        <taxon>Saccharothrix</taxon>
    </lineage>
</organism>
<reference evidence="3 4" key="1">
    <citation type="journal article" date="2019" name="Int. J. Syst. Evol. Microbiol.">
        <title>The Global Catalogue of Microorganisms (GCM) 10K type strain sequencing project: providing services to taxonomists for standard genome sequencing and annotation.</title>
        <authorList>
            <consortium name="The Broad Institute Genomics Platform"/>
            <consortium name="The Broad Institute Genome Sequencing Center for Infectious Disease"/>
            <person name="Wu L."/>
            <person name="Ma J."/>
        </authorList>
    </citation>
    <scope>NUCLEOTIDE SEQUENCE [LARGE SCALE GENOMIC DNA]</scope>
    <source>
        <strain evidence="3 4">JCM 3380</strain>
    </source>
</reference>
<evidence type="ECO:0000313" key="4">
    <source>
        <dbReference type="Proteomes" id="UP001500416"/>
    </source>
</evidence>
<evidence type="ECO:0000256" key="1">
    <source>
        <dbReference type="SAM" id="MobiDB-lite"/>
    </source>
</evidence>
<protein>
    <recommendedName>
        <fullName evidence="2">Peptidase C51 domain-containing protein</fullName>
    </recommendedName>
</protein>
<dbReference type="InterPro" id="IPR038765">
    <property type="entry name" value="Papain-like_cys_pep_sf"/>
</dbReference>
<dbReference type="InterPro" id="IPR007921">
    <property type="entry name" value="CHAP_dom"/>
</dbReference>